<dbReference type="EMBL" id="JAPFFF010000003">
    <property type="protein sequence ID" value="KAK8893168.1"/>
    <property type="molecule type" value="Genomic_DNA"/>
</dbReference>
<keyword evidence="1" id="KW-1133">Transmembrane helix</keyword>
<gene>
    <name evidence="3" type="ORF">M9Y10_021583</name>
</gene>
<dbReference type="Gene3D" id="1.20.5.110">
    <property type="match status" value="1"/>
</dbReference>
<dbReference type="Proteomes" id="UP001470230">
    <property type="component" value="Unassembled WGS sequence"/>
</dbReference>
<dbReference type="PROSITE" id="PS50192">
    <property type="entry name" value="T_SNARE"/>
    <property type="match status" value="1"/>
</dbReference>
<accession>A0ABR2KPT2</accession>
<dbReference type="CDD" id="cd15841">
    <property type="entry name" value="SNARE_Qc"/>
    <property type="match status" value="1"/>
</dbReference>
<feature type="domain" description="T-SNARE coiled-coil homology" evidence="2">
    <location>
        <begin position="11"/>
        <end position="73"/>
    </location>
</feature>
<proteinExistence type="predicted"/>
<dbReference type="InterPro" id="IPR000727">
    <property type="entry name" value="T_SNARE_dom"/>
</dbReference>
<comment type="caution">
    <text evidence="3">The sequence shown here is derived from an EMBL/GenBank/DDBJ whole genome shotgun (WGS) entry which is preliminary data.</text>
</comment>
<sequence>MTAMDQHRENMELNSQIDAGVDALLNQTNVMDQNAKDIGNEISDQIQMAKDINDHMDKTDEGINKATDKLKQVQKVSKGGLASWIICLLFFVLTIVALVLPPSVINSFRPKSRADKGW</sequence>
<evidence type="ECO:0000313" key="4">
    <source>
        <dbReference type="Proteomes" id="UP001470230"/>
    </source>
</evidence>
<evidence type="ECO:0000259" key="2">
    <source>
        <dbReference type="PROSITE" id="PS50192"/>
    </source>
</evidence>
<keyword evidence="4" id="KW-1185">Reference proteome</keyword>
<organism evidence="3 4">
    <name type="scientific">Tritrichomonas musculus</name>
    <dbReference type="NCBI Taxonomy" id="1915356"/>
    <lineage>
        <taxon>Eukaryota</taxon>
        <taxon>Metamonada</taxon>
        <taxon>Parabasalia</taxon>
        <taxon>Tritrichomonadida</taxon>
        <taxon>Tritrichomonadidae</taxon>
        <taxon>Tritrichomonas</taxon>
    </lineage>
</organism>
<reference evidence="3 4" key="1">
    <citation type="submission" date="2024-04" db="EMBL/GenBank/DDBJ databases">
        <title>Tritrichomonas musculus Genome.</title>
        <authorList>
            <person name="Alves-Ferreira E."/>
            <person name="Grigg M."/>
            <person name="Lorenzi H."/>
            <person name="Galac M."/>
        </authorList>
    </citation>
    <scope>NUCLEOTIDE SEQUENCE [LARGE SCALE GENOMIC DNA]</scope>
    <source>
        <strain evidence="3 4">EAF2021</strain>
    </source>
</reference>
<evidence type="ECO:0000313" key="3">
    <source>
        <dbReference type="EMBL" id="KAK8893168.1"/>
    </source>
</evidence>
<keyword evidence="1" id="KW-0472">Membrane</keyword>
<protein>
    <recommendedName>
        <fullName evidence="2">t-SNARE coiled-coil homology domain-containing protein</fullName>
    </recommendedName>
</protein>
<dbReference type="SUPFAM" id="SSF58038">
    <property type="entry name" value="SNARE fusion complex"/>
    <property type="match status" value="1"/>
</dbReference>
<feature type="transmembrane region" description="Helical" evidence="1">
    <location>
        <begin position="81"/>
        <end position="100"/>
    </location>
</feature>
<name>A0ABR2KPT2_9EUKA</name>
<evidence type="ECO:0000256" key="1">
    <source>
        <dbReference type="SAM" id="Phobius"/>
    </source>
</evidence>
<keyword evidence="1" id="KW-0812">Transmembrane</keyword>